<feature type="chain" id="PRO_5009929930" description="EF hand" evidence="2">
    <location>
        <begin position="33"/>
        <end position="522"/>
    </location>
</feature>
<dbReference type="AlphaFoldDB" id="A0A1M7YXV5"/>
<dbReference type="GO" id="GO:0005509">
    <property type="term" value="F:calcium ion binding"/>
    <property type="evidence" value="ECO:0007669"/>
    <property type="project" value="InterPro"/>
</dbReference>
<feature type="compositionally biased region" description="Basic and acidic residues" evidence="1">
    <location>
        <begin position="497"/>
        <end position="522"/>
    </location>
</feature>
<dbReference type="Pfam" id="PF13202">
    <property type="entry name" value="EF-hand_5"/>
    <property type="match status" value="1"/>
</dbReference>
<keyword evidence="6" id="KW-1185">Reference proteome</keyword>
<sequence>MNKMTQPGKFSVSAILQALAVAGMAVSCTSIADTSLTYPLVDTNQTRCFDTSDTIETCPVSGETGFGQDAQYQGSAPDYTLNGDGTVTDNVTGLMWGQSIDTNGDGEITAADKMTYDQAVSYTASLELGGYSDWRLPDIKTLYSLILFDGEDPSGLSNSGTYSIRPFIDHEFFGFHSGDTTAGERLIDAQYVSSTKYVSTTMHGSETVFGVNFIDGRIKGYGMTGRHGSGKAFYVLAVRGNSDYGLNQLTDNGNGTVTDSATGLVWQQADSGTGMDWSAALSYCEDLSLAGTDRWRLPNAKELQSIVDYTRSPDTTNSAAIDSLFTVTSITNEAGETDFPAYWSSTTHKNLHNAKKAAYVAFGRAMGYMHGDWIDVHGAGAQRSDPKQDNGISYPQGHGPQGDAVRVDNYVRCVSDNATTFIAQPEVVARNQVEYTLTGEETSSAGNAQSHRPGRPQGGQSQHHSHRPHSGGNQDPFTLMDTDGDDQLSATEVRGPLQRDFDRLDSNGDGYLTKDELPQRRF</sequence>
<evidence type="ECO:0000256" key="1">
    <source>
        <dbReference type="SAM" id="MobiDB-lite"/>
    </source>
</evidence>
<organism evidence="5 6">
    <name type="scientific">Vibrio quintilis</name>
    <dbReference type="NCBI Taxonomy" id="1117707"/>
    <lineage>
        <taxon>Bacteria</taxon>
        <taxon>Pseudomonadati</taxon>
        <taxon>Pseudomonadota</taxon>
        <taxon>Gammaproteobacteria</taxon>
        <taxon>Vibrionales</taxon>
        <taxon>Vibrionaceae</taxon>
        <taxon>Vibrio</taxon>
    </lineage>
</organism>
<dbReference type="InterPro" id="IPR002048">
    <property type="entry name" value="EF_hand_dom"/>
</dbReference>
<evidence type="ECO:0000313" key="6">
    <source>
        <dbReference type="Proteomes" id="UP000184600"/>
    </source>
</evidence>
<dbReference type="Proteomes" id="UP000184600">
    <property type="component" value="Unassembled WGS sequence"/>
</dbReference>
<protein>
    <recommendedName>
        <fullName evidence="7">EF hand</fullName>
    </recommendedName>
</protein>
<dbReference type="PANTHER" id="PTHR35812:SF1">
    <property type="entry name" value="LIPOPROTEIN"/>
    <property type="match status" value="1"/>
</dbReference>
<feature type="signal peptide" evidence="2">
    <location>
        <begin position="1"/>
        <end position="32"/>
    </location>
</feature>
<evidence type="ECO:0000259" key="4">
    <source>
        <dbReference type="Pfam" id="PF13202"/>
    </source>
</evidence>
<reference evidence="6" key="1">
    <citation type="submission" date="2016-12" db="EMBL/GenBank/DDBJ databases">
        <authorList>
            <person name="Rodrigo-Torres L."/>
            <person name="Arahal R.D."/>
            <person name="Lucena T."/>
        </authorList>
    </citation>
    <scope>NUCLEOTIDE SEQUENCE [LARGE SCALE GENOMIC DNA]</scope>
</reference>
<dbReference type="PROSITE" id="PS00018">
    <property type="entry name" value="EF_HAND_1"/>
    <property type="match status" value="1"/>
</dbReference>
<dbReference type="PROSITE" id="PS51257">
    <property type="entry name" value="PROKAR_LIPOPROTEIN"/>
    <property type="match status" value="1"/>
</dbReference>
<dbReference type="STRING" id="1117707.VQ7734_03075"/>
<evidence type="ECO:0000256" key="2">
    <source>
        <dbReference type="SAM" id="SignalP"/>
    </source>
</evidence>
<feature type="compositionally biased region" description="Polar residues" evidence="1">
    <location>
        <begin position="440"/>
        <end position="450"/>
    </location>
</feature>
<dbReference type="Gene3D" id="1.10.238.10">
    <property type="entry name" value="EF-hand"/>
    <property type="match status" value="1"/>
</dbReference>
<dbReference type="InterPro" id="IPR018247">
    <property type="entry name" value="EF_Hand_1_Ca_BS"/>
</dbReference>
<proteinExistence type="predicted"/>
<gene>
    <name evidence="5" type="ORF">VQ7734_03075</name>
</gene>
<keyword evidence="2" id="KW-0732">Signal</keyword>
<dbReference type="EMBL" id="FRFG01000037">
    <property type="protein sequence ID" value="SHO57306.1"/>
    <property type="molecule type" value="Genomic_DNA"/>
</dbReference>
<feature type="domain" description="Lcl C-terminal" evidence="3">
    <location>
        <begin position="85"/>
        <end position="239"/>
    </location>
</feature>
<feature type="region of interest" description="Disordered" evidence="1">
    <location>
        <begin position="440"/>
        <end position="522"/>
    </location>
</feature>
<evidence type="ECO:0008006" key="7">
    <source>
        <dbReference type="Google" id="ProtNLM"/>
    </source>
</evidence>
<feature type="domain" description="EF-hand" evidence="4">
    <location>
        <begin position="499"/>
        <end position="517"/>
    </location>
</feature>
<evidence type="ECO:0000313" key="5">
    <source>
        <dbReference type="EMBL" id="SHO57306.1"/>
    </source>
</evidence>
<dbReference type="InterPro" id="IPR011992">
    <property type="entry name" value="EF-hand-dom_pair"/>
</dbReference>
<dbReference type="Pfam" id="PF07603">
    <property type="entry name" value="Lcl_C"/>
    <property type="match status" value="2"/>
</dbReference>
<name>A0A1M7YXV5_9VIBR</name>
<accession>A0A1M7YXV5</accession>
<dbReference type="PANTHER" id="PTHR35812">
    <property type="entry name" value="LIPOPROTEIN"/>
    <property type="match status" value="1"/>
</dbReference>
<dbReference type="SUPFAM" id="SSF47473">
    <property type="entry name" value="EF-hand"/>
    <property type="match status" value="1"/>
</dbReference>
<dbReference type="InterPro" id="IPR011460">
    <property type="entry name" value="Lcl_C"/>
</dbReference>
<dbReference type="RefSeq" id="WP_234976413.1">
    <property type="nucleotide sequence ID" value="NZ_AP024898.1"/>
</dbReference>
<evidence type="ECO:0000259" key="3">
    <source>
        <dbReference type="Pfam" id="PF07603"/>
    </source>
</evidence>
<feature type="region of interest" description="Disordered" evidence="1">
    <location>
        <begin position="379"/>
        <end position="403"/>
    </location>
</feature>
<feature type="domain" description="Lcl C-terminal" evidence="3">
    <location>
        <begin position="255"/>
        <end position="364"/>
    </location>
</feature>